<keyword evidence="7" id="KW-0732">Signal</keyword>
<name>A0A059FU72_9PROT</name>
<dbReference type="OrthoDB" id="9815195at2"/>
<keyword evidence="6" id="KW-0961">Cell wall biogenesis/degradation</keyword>
<organism evidence="8 9">
    <name type="scientific">Hyphomonas johnsonii MHS-2</name>
    <dbReference type="NCBI Taxonomy" id="1280950"/>
    <lineage>
        <taxon>Bacteria</taxon>
        <taxon>Pseudomonadati</taxon>
        <taxon>Pseudomonadota</taxon>
        <taxon>Alphaproteobacteria</taxon>
        <taxon>Hyphomonadales</taxon>
        <taxon>Hyphomonadaceae</taxon>
        <taxon>Hyphomonas</taxon>
    </lineage>
</organism>
<keyword evidence="9" id="KW-1185">Reference proteome</keyword>
<dbReference type="STRING" id="1280950.HJO_02215"/>
<dbReference type="GO" id="GO:0009252">
    <property type="term" value="P:peptidoglycan biosynthetic process"/>
    <property type="evidence" value="ECO:0007669"/>
    <property type="project" value="UniProtKB-UniPathway"/>
</dbReference>
<dbReference type="CDD" id="cd16913">
    <property type="entry name" value="YkuD_like"/>
    <property type="match status" value="1"/>
</dbReference>
<dbReference type="InterPro" id="IPR005490">
    <property type="entry name" value="LD_TPept_cat_dom"/>
</dbReference>
<dbReference type="GO" id="GO:0008360">
    <property type="term" value="P:regulation of cell shape"/>
    <property type="evidence" value="ECO:0007669"/>
    <property type="project" value="UniProtKB-KW"/>
</dbReference>
<dbReference type="EMBL" id="ARYK01000001">
    <property type="protein sequence ID" value="KCZ94152.1"/>
    <property type="molecule type" value="Genomic_DNA"/>
</dbReference>
<evidence type="ECO:0000256" key="4">
    <source>
        <dbReference type="ARBA" id="ARBA00022960"/>
    </source>
</evidence>
<dbReference type="PANTHER" id="PTHR38477:SF1">
    <property type="entry name" value="MUREIN L,D-TRANSPEPTIDASE CATALYTIC DOMAIN FAMILY PROTEIN"/>
    <property type="match status" value="1"/>
</dbReference>
<keyword evidence="4" id="KW-0133">Cell shape</keyword>
<dbReference type="GO" id="GO:0004180">
    <property type="term" value="F:carboxypeptidase activity"/>
    <property type="evidence" value="ECO:0007669"/>
    <property type="project" value="UniProtKB-ARBA"/>
</dbReference>
<comment type="caution">
    <text evidence="8">The sequence shown here is derived from an EMBL/GenBank/DDBJ whole genome shotgun (WGS) entry which is preliminary data.</text>
</comment>
<keyword evidence="5" id="KW-0573">Peptidoglycan synthesis</keyword>
<comment type="similarity">
    <text evidence="2">Belongs to the YkuD family.</text>
</comment>
<evidence type="ECO:0000256" key="6">
    <source>
        <dbReference type="ARBA" id="ARBA00023316"/>
    </source>
</evidence>
<dbReference type="UniPathway" id="UPA00219"/>
<evidence type="ECO:0000256" key="1">
    <source>
        <dbReference type="ARBA" id="ARBA00004752"/>
    </source>
</evidence>
<dbReference type="InterPro" id="IPR038063">
    <property type="entry name" value="Transpep_catalytic_dom"/>
</dbReference>
<feature type="chain" id="PRO_5001573375" description="YkuD domain-containing protein" evidence="7">
    <location>
        <begin position="21"/>
        <end position="195"/>
    </location>
</feature>
<dbReference type="Proteomes" id="UP000025171">
    <property type="component" value="Unassembled WGS sequence"/>
</dbReference>
<evidence type="ECO:0000256" key="3">
    <source>
        <dbReference type="ARBA" id="ARBA00022679"/>
    </source>
</evidence>
<evidence type="ECO:0000313" key="9">
    <source>
        <dbReference type="Proteomes" id="UP000025171"/>
    </source>
</evidence>
<dbReference type="PATRIC" id="fig|1280950.3.peg.453"/>
<dbReference type="GO" id="GO:0016740">
    <property type="term" value="F:transferase activity"/>
    <property type="evidence" value="ECO:0007669"/>
    <property type="project" value="UniProtKB-KW"/>
</dbReference>
<dbReference type="InterPro" id="IPR032676">
    <property type="entry name" value="YkuD_2"/>
</dbReference>
<dbReference type="Gene3D" id="2.40.440.10">
    <property type="entry name" value="L,D-transpeptidase catalytic domain-like"/>
    <property type="match status" value="1"/>
</dbReference>
<dbReference type="AlphaFoldDB" id="A0A059FU72"/>
<accession>A0A059FU72</accession>
<comment type="pathway">
    <text evidence="1">Cell wall biogenesis; peptidoglycan biosynthesis.</text>
</comment>
<dbReference type="RefSeq" id="WP_051618010.1">
    <property type="nucleotide sequence ID" value="NZ_ARYK01000001.1"/>
</dbReference>
<dbReference type="PANTHER" id="PTHR38477">
    <property type="entry name" value="HYPOTHETICAL EXPORTED PROTEIN"/>
    <property type="match status" value="1"/>
</dbReference>
<evidence type="ECO:0000256" key="2">
    <source>
        <dbReference type="ARBA" id="ARBA00005992"/>
    </source>
</evidence>
<gene>
    <name evidence="8" type="ORF">HJO_02215</name>
</gene>
<dbReference type="eggNOG" id="COG1376">
    <property type="taxonomic scope" value="Bacteria"/>
</dbReference>
<proteinExistence type="inferred from homology"/>
<dbReference type="Pfam" id="PF13645">
    <property type="entry name" value="YkuD_2"/>
    <property type="match status" value="1"/>
</dbReference>
<evidence type="ECO:0000313" key="8">
    <source>
        <dbReference type="EMBL" id="KCZ94152.1"/>
    </source>
</evidence>
<keyword evidence="3" id="KW-0808">Transferase</keyword>
<evidence type="ECO:0000256" key="7">
    <source>
        <dbReference type="SAM" id="SignalP"/>
    </source>
</evidence>
<sequence>MIRILTALFLLVVLSLPAGAVEIDPEGEIRADLLARALAAQQDHAAELRDTGRLVIVDYAQHSASERLYVVNLETGNVTAYRAAHGRGSDRDHDGYLDTFSDVSGSSASPEGAFALAEEYVGQHGRSLRLDGLDAGNRSSRARAIVIHAAAYAEPDFLARYGKLGRSNGCIVFSKADLKRFLADVPKGTLMFVSK</sequence>
<feature type="signal peptide" evidence="7">
    <location>
        <begin position="1"/>
        <end position="20"/>
    </location>
</feature>
<evidence type="ECO:0008006" key="10">
    <source>
        <dbReference type="Google" id="ProtNLM"/>
    </source>
</evidence>
<dbReference type="GO" id="GO:0071555">
    <property type="term" value="P:cell wall organization"/>
    <property type="evidence" value="ECO:0007669"/>
    <property type="project" value="UniProtKB-KW"/>
</dbReference>
<reference evidence="8 9" key="1">
    <citation type="journal article" date="2014" name="Antonie Van Leeuwenhoek">
        <title>Hyphomonas beringensis sp. nov. and Hyphomonas chukchiensis sp. nov., isolated from surface seawater of the Bering Sea and Chukchi Sea.</title>
        <authorList>
            <person name="Li C."/>
            <person name="Lai Q."/>
            <person name="Li G."/>
            <person name="Dong C."/>
            <person name="Wang J."/>
            <person name="Liao Y."/>
            <person name="Shao Z."/>
        </authorList>
    </citation>
    <scope>NUCLEOTIDE SEQUENCE [LARGE SCALE GENOMIC DNA]</scope>
    <source>
        <strain evidence="8 9">MHS-2</strain>
    </source>
</reference>
<protein>
    <recommendedName>
        <fullName evidence="10">YkuD domain-containing protein</fullName>
    </recommendedName>
</protein>
<evidence type="ECO:0000256" key="5">
    <source>
        <dbReference type="ARBA" id="ARBA00022984"/>
    </source>
</evidence>